<feature type="compositionally biased region" description="Low complexity" evidence="1">
    <location>
        <begin position="109"/>
        <end position="128"/>
    </location>
</feature>
<proteinExistence type="predicted"/>
<comment type="caution">
    <text evidence="2">The sequence shown here is derived from an EMBL/GenBank/DDBJ whole genome shotgun (WGS) entry which is preliminary data.</text>
</comment>
<dbReference type="AlphaFoldDB" id="A0ABD2XL94"/>
<dbReference type="EMBL" id="JBJJXI010000019">
    <property type="protein sequence ID" value="KAL3405890.1"/>
    <property type="molecule type" value="Genomic_DNA"/>
</dbReference>
<name>A0ABD2XL94_9HYME</name>
<keyword evidence="3" id="KW-1185">Reference proteome</keyword>
<reference evidence="2 3" key="1">
    <citation type="journal article" date="2024" name="bioRxiv">
        <title>A reference genome for Trichogramma kaykai: A tiny desert-dwelling parasitoid wasp with competing sex-ratio distorters.</title>
        <authorList>
            <person name="Culotta J."/>
            <person name="Lindsey A.R."/>
        </authorList>
    </citation>
    <scope>NUCLEOTIDE SEQUENCE [LARGE SCALE GENOMIC DNA]</scope>
    <source>
        <strain evidence="2 3">KSX58</strain>
    </source>
</reference>
<evidence type="ECO:0000313" key="3">
    <source>
        <dbReference type="Proteomes" id="UP001627154"/>
    </source>
</evidence>
<accession>A0ABD2XL94</accession>
<feature type="region of interest" description="Disordered" evidence="1">
    <location>
        <begin position="106"/>
        <end position="140"/>
    </location>
</feature>
<evidence type="ECO:0000313" key="2">
    <source>
        <dbReference type="EMBL" id="KAL3405890.1"/>
    </source>
</evidence>
<sequence>MYIICNIIHYMYPVACTLYVYRARRFSFEQSTIGVFLISPMLRCAEWNLLMTRNSSLFSSRRALRYCVRSCKLREARREHDAFVYLCQLDRIRSCPRRQEEDIKNLRNSLSPLPSSRSTSSRASQIQSLTSTHEATTKCR</sequence>
<organism evidence="2 3">
    <name type="scientific">Trichogramma kaykai</name>
    <dbReference type="NCBI Taxonomy" id="54128"/>
    <lineage>
        <taxon>Eukaryota</taxon>
        <taxon>Metazoa</taxon>
        <taxon>Ecdysozoa</taxon>
        <taxon>Arthropoda</taxon>
        <taxon>Hexapoda</taxon>
        <taxon>Insecta</taxon>
        <taxon>Pterygota</taxon>
        <taxon>Neoptera</taxon>
        <taxon>Endopterygota</taxon>
        <taxon>Hymenoptera</taxon>
        <taxon>Apocrita</taxon>
        <taxon>Proctotrupomorpha</taxon>
        <taxon>Chalcidoidea</taxon>
        <taxon>Trichogrammatidae</taxon>
        <taxon>Trichogramma</taxon>
    </lineage>
</organism>
<dbReference type="Proteomes" id="UP001627154">
    <property type="component" value="Unassembled WGS sequence"/>
</dbReference>
<gene>
    <name evidence="2" type="ORF">TKK_001314</name>
</gene>
<protein>
    <submittedName>
        <fullName evidence="2">Uncharacterized protein</fullName>
    </submittedName>
</protein>
<evidence type="ECO:0000256" key="1">
    <source>
        <dbReference type="SAM" id="MobiDB-lite"/>
    </source>
</evidence>